<dbReference type="EMBL" id="HBHT01012059">
    <property type="protein sequence ID" value="CAD9957024.1"/>
    <property type="molecule type" value="Transcribed_RNA"/>
</dbReference>
<evidence type="ECO:0000313" key="4">
    <source>
        <dbReference type="EMBL" id="CAD9957024.1"/>
    </source>
</evidence>
<reference evidence="4" key="1">
    <citation type="submission" date="2021-01" db="EMBL/GenBank/DDBJ databases">
        <authorList>
            <person name="Corre E."/>
            <person name="Pelletier E."/>
            <person name="Niang G."/>
            <person name="Scheremetjew M."/>
            <person name="Finn R."/>
            <person name="Kale V."/>
            <person name="Holt S."/>
            <person name="Cochrane G."/>
            <person name="Meng A."/>
            <person name="Brown T."/>
            <person name="Cohen L."/>
        </authorList>
    </citation>
    <scope>NUCLEOTIDE SEQUENCE</scope>
    <source>
        <strain evidence="4">CCMP125</strain>
    </source>
</reference>
<feature type="domain" description="GFO/IDH/MocA-like oxidoreductase" evidence="3">
    <location>
        <begin position="166"/>
        <end position="271"/>
    </location>
</feature>
<dbReference type="Pfam" id="PF01408">
    <property type="entry name" value="GFO_IDH_MocA"/>
    <property type="match status" value="1"/>
</dbReference>
<dbReference type="PANTHER" id="PTHR43249:SF1">
    <property type="entry name" value="D-GLUCOSIDE 3-DEHYDROGENASE"/>
    <property type="match status" value="1"/>
</dbReference>
<evidence type="ECO:0000256" key="1">
    <source>
        <dbReference type="ARBA" id="ARBA00010928"/>
    </source>
</evidence>
<comment type="similarity">
    <text evidence="1">Belongs to the Gfo/Idh/MocA family.</text>
</comment>
<evidence type="ECO:0008006" key="5">
    <source>
        <dbReference type="Google" id="ProtNLM"/>
    </source>
</evidence>
<evidence type="ECO:0000259" key="3">
    <source>
        <dbReference type="Pfam" id="PF22725"/>
    </source>
</evidence>
<accession>A0A7S3DMI0</accession>
<evidence type="ECO:0000259" key="2">
    <source>
        <dbReference type="Pfam" id="PF01408"/>
    </source>
</evidence>
<dbReference type="Gene3D" id="3.30.360.10">
    <property type="entry name" value="Dihydrodipicolinate Reductase, domain 2"/>
    <property type="match status" value="1"/>
</dbReference>
<dbReference type="InterPro" id="IPR055170">
    <property type="entry name" value="GFO_IDH_MocA-like_dom"/>
</dbReference>
<dbReference type="GO" id="GO:0000166">
    <property type="term" value="F:nucleotide binding"/>
    <property type="evidence" value="ECO:0007669"/>
    <property type="project" value="InterPro"/>
</dbReference>
<dbReference type="SUPFAM" id="SSF55347">
    <property type="entry name" value="Glyceraldehyde-3-phosphate dehydrogenase-like, C-terminal domain"/>
    <property type="match status" value="1"/>
</dbReference>
<dbReference type="Gene3D" id="3.40.50.720">
    <property type="entry name" value="NAD(P)-binding Rossmann-like Domain"/>
    <property type="match status" value="1"/>
</dbReference>
<dbReference type="InterPro" id="IPR052515">
    <property type="entry name" value="Gfo/Idh/MocA_Oxidoreductase"/>
</dbReference>
<dbReference type="AlphaFoldDB" id="A0A7S3DMI0"/>
<dbReference type="Pfam" id="PF22725">
    <property type="entry name" value="GFO_IDH_MocA_C3"/>
    <property type="match status" value="1"/>
</dbReference>
<dbReference type="SUPFAM" id="SSF51735">
    <property type="entry name" value="NAD(P)-binding Rossmann-fold domains"/>
    <property type="match status" value="1"/>
</dbReference>
<sequence>MSTSTTPTETTTFGLAIVGCGQIVTHHLDAIAALSKNQDASRASIQVRALCDPSAERRAVLANLPAVSVLSSDTTTAIAQYETVQELIQDDVTLNTVDFIFIAVPHDLHEELAMTCLKQTTRQTIIMEKPLAPTLEACQRLVQASSENLGRLIIAEQSPYWPAVVQARHLIHDENAIGTLVAAAGYYYESMRTNVTSGSVDATSGALGWRGSIARAGGGIAIDGGLHWLRPLREVCGRITKVVGTTRSRLLPPAMELEGESVAHALLEMEQEESSSSTIPSSLQQVDGAGPLVATYSCNLLATAPMAHDMCPYFRFTGTQGELVIRGNGLLQEQPGAGGLVLYNENHPTGRDMLDPNQVGGFFGGFQGLWHEISRMVTERDAAAAHQSVVRASDDVRVVLALYRSASSRTWEET</sequence>
<gene>
    <name evidence="4" type="ORF">APAL1065_LOCUS8087</name>
</gene>
<dbReference type="PANTHER" id="PTHR43249">
    <property type="entry name" value="UDP-N-ACETYL-2-AMINO-2-DEOXY-D-GLUCURONATE OXIDASE"/>
    <property type="match status" value="1"/>
</dbReference>
<name>A0A7S3DMI0_9STRA</name>
<organism evidence="4">
    <name type="scientific">Entomoneis paludosa</name>
    <dbReference type="NCBI Taxonomy" id="265537"/>
    <lineage>
        <taxon>Eukaryota</taxon>
        <taxon>Sar</taxon>
        <taxon>Stramenopiles</taxon>
        <taxon>Ochrophyta</taxon>
        <taxon>Bacillariophyta</taxon>
        <taxon>Bacillariophyceae</taxon>
        <taxon>Bacillariophycidae</taxon>
        <taxon>Entomoneidaceae</taxon>
        <taxon>Entomoneis</taxon>
    </lineage>
</organism>
<dbReference type="InterPro" id="IPR000683">
    <property type="entry name" value="Gfo/Idh/MocA-like_OxRdtase_N"/>
</dbReference>
<proteinExistence type="inferred from homology"/>
<feature type="domain" description="Gfo/Idh/MocA-like oxidoreductase N-terminal" evidence="2">
    <location>
        <begin position="14"/>
        <end position="149"/>
    </location>
</feature>
<protein>
    <recommendedName>
        <fullName evidence="5">Gfo/Idh/MocA-like oxidoreductase N-terminal domain-containing protein</fullName>
    </recommendedName>
</protein>
<dbReference type="InterPro" id="IPR036291">
    <property type="entry name" value="NAD(P)-bd_dom_sf"/>
</dbReference>